<gene>
    <name evidence="2" type="ORF">AAK873_01265</name>
</gene>
<dbReference type="InterPro" id="IPR008969">
    <property type="entry name" value="CarboxyPept-like_regulatory"/>
</dbReference>
<dbReference type="InterPro" id="IPR043741">
    <property type="entry name" value="DUF5686"/>
</dbReference>
<name>A0ABV4CTA5_9BACT</name>
<keyword evidence="3" id="KW-1185">Reference proteome</keyword>
<keyword evidence="1" id="KW-0732">Signal</keyword>
<feature type="chain" id="PRO_5046947846" evidence="1">
    <location>
        <begin position="26"/>
        <end position="850"/>
    </location>
</feature>
<dbReference type="Pfam" id="PF18939">
    <property type="entry name" value="DUF5686"/>
    <property type="match status" value="1"/>
</dbReference>
<proteinExistence type="predicted"/>
<accession>A0ABV4CTA5</accession>
<dbReference type="Proteomes" id="UP001565200">
    <property type="component" value="Unassembled WGS sequence"/>
</dbReference>
<comment type="caution">
    <text evidence="2">The sequence shown here is derived from an EMBL/GenBank/DDBJ whole genome shotgun (WGS) entry which is preliminary data.</text>
</comment>
<reference evidence="2 3" key="1">
    <citation type="submission" date="2024-03" db="EMBL/GenBank/DDBJ databases">
        <title>Mouse gut bacterial collection (mGBC) of GemPharmatech.</title>
        <authorList>
            <person name="He Y."/>
            <person name="Dong L."/>
            <person name="Wu D."/>
            <person name="Gao X."/>
            <person name="Lin Z."/>
        </authorList>
    </citation>
    <scope>NUCLEOTIDE SEQUENCE [LARGE SCALE GENOMIC DNA]</scope>
    <source>
        <strain evidence="2 3">54-13</strain>
    </source>
</reference>
<dbReference type="Pfam" id="PF13715">
    <property type="entry name" value="CarbopepD_reg_2"/>
    <property type="match status" value="1"/>
</dbReference>
<dbReference type="SUPFAM" id="SSF49464">
    <property type="entry name" value="Carboxypeptidase regulatory domain-like"/>
    <property type="match status" value="1"/>
</dbReference>
<feature type="signal peptide" evidence="1">
    <location>
        <begin position="1"/>
        <end position="25"/>
    </location>
</feature>
<dbReference type="RefSeq" id="WP_369863101.1">
    <property type="nucleotide sequence ID" value="NZ_JBCLPP010000002.1"/>
</dbReference>
<dbReference type="Gene3D" id="2.60.40.1120">
    <property type="entry name" value="Carboxypeptidase-like, regulatory domain"/>
    <property type="match status" value="1"/>
</dbReference>
<sequence length="850" mass="97951">MKFIRFTVVSLLPVLLMAVAQTTGAQTTFLAGTVTDSITHEPIPYVALFLTGTNSGGLTDDNGRFQLRSSSRADSLKLSVMGYRTKSIPLKTTVNRRMNVQLAPVGVALSEVVVKPKKEKYSKKNNPAVIFLNRIRAAMGKNDPKRNDFYNYEKYERLTMALNDFDPETNYAWMGKKFKFLKDHVDISEISGKPILNFIVKEKVSDVNYRKSPHSQKEHVNGMRQEGIDDILSNQESSRQFLEDVFREIDIYGNDVNLLQKRFVSPLSRIATDFYKFYLNDTVVVESDSCVVLSFVPHTSETWGFIGKIYVPKNDSTMFIKKIEMHLPHTINVNFMDAMSVTQTYEKSADGSRLKTRDDMTVELSVLPGLPQLYVRRNTIYSGFNFDEPENAEVFNLAQREIISDDASEHDNKFWEEKRPVPMEQGESSVGELLSSMREVPVYYWTERVLKLMANGYVATGNPSKFDYGPIMSTISYNTAEGLRLRVGGMTTANLSKRWFTRGYLSYGFRDHRWKYEGEVEYSFNDKKYHSREFPVHSIRATSSYDIDQLGQNYLTTYGDNVFLSVKRLPDTRVTYKRSQVLEYNMELYNNFSLGLMSRFERQEESQWIQFIDGHGNNFPHYNELTFTLKLRYAPGEKFIQGKSDRRSINRDAPVFELIHTYAPKGLGGTMFPINRTELRFSKRFWLSAFGHVDAIVKGGHAWEASPYMNLFLPSANLSYLIQAESFALMNPLEFVNDSYAMVDFTYWMDGMIFNRIPLLKKLRLREVMSFKALWGHLSPKNNPDFNKDLFVIPSEVHTTLMSNVPYMEASVGVDNIFSIFRLDAVWRLSYRNAFDAPNWGIRAGFHVTF</sequence>
<evidence type="ECO:0000313" key="2">
    <source>
        <dbReference type="EMBL" id="MEY8244242.1"/>
    </source>
</evidence>
<evidence type="ECO:0000256" key="1">
    <source>
        <dbReference type="SAM" id="SignalP"/>
    </source>
</evidence>
<dbReference type="EMBL" id="JBCLPP010000002">
    <property type="protein sequence ID" value="MEY8244242.1"/>
    <property type="molecule type" value="Genomic_DNA"/>
</dbReference>
<evidence type="ECO:0000313" key="3">
    <source>
        <dbReference type="Proteomes" id="UP001565200"/>
    </source>
</evidence>
<protein>
    <submittedName>
        <fullName evidence="2">DUF5686 family protein</fullName>
    </submittedName>
</protein>
<organism evidence="2 3">
    <name type="scientific">Heminiphilus faecis</name>
    <dbReference type="NCBI Taxonomy" id="2601703"/>
    <lineage>
        <taxon>Bacteria</taxon>
        <taxon>Pseudomonadati</taxon>
        <taxon>Bacteroidota</taxon>
        <taxon>Bacteroidia</taxon>
        <taxon>Bacteroidales</taxon>
        <taxon>Muribaculaceae</taxon>
        <taxon>Heminiphilus</taxon>
    </lineage>
</organism>